<reference evidence="1 2" key="1">
    <citation type="journal article" date="2019" name="G3 (Bethesda)">
        <title>Sequencing of a Wild Apple (Malus baccata) Genome Unravels the Differences Between Cultivated and Wild Apple Species Regarding Disease Resistance and Cold Tolerance.</title>
        <authorList>
            <person name="Chen X."/>
        </authorList>
    </citation>
    <scope>NUCLEOTIDE SEQUENCE [LARGE SCALE GENOMIC DNA]</scope>
    <source>
        <strain evidence="2">cv. Shandingzi</strain>
        <tissue evidence="1">Leaves</tissue>
    </source>
</reference>
<sequence>MLDLPQGQVYCSFSQRIREWNLDLVTISSFGAFGEEIWIWCAPSCRFGTFVLLCLGRFHHLVVFSSVAASVAVGKIFVAVTGTNTAIGD</sequence>
<name>A0A540N2R1_MALBA</name>
<evidence type="ECO:0000313" key="2">
    <source>
        <dbReference type="Proteomes" id="UP000315295"/>
    </source>
</evidence>
<gene>
    <name evidence="1" type="ORF">C1H46_009100</name>
</gene>
<dbReference type="Proteomes" id="UP000315295">
    <property type="component" value="Unassembled WGS sequence"/>
</dbReference>
<dbReference type="EMBL" id="VIEB01000125">
    <property type="protein sequence ID" value="TQE05325.1"/>
    <property type="molecule type" value="Genomic_DNA"/>
</dbReference>
<comment type="caution">
    <text evidence="1">The sequence shown here is derived from an EMBL/GenBank/DDBJ whole genome shotgun (WGS) entry which is preliminary data.</text>
</comment>
<protein>
    <submittedName>
        <fullName evidence="1">Uncharacterized protein</fullName>
    </submittedName>
</protein>
<keyword evidence="2" id="KW-1185">Reference proteome</keyword>
<evidence type="ECO:0000313" key="1">
    <source>
        <dbReference type="EMBL" id="TQE05325.1"/>
    </source>
</evidence>
<accession>A0A540N2R1</accession>
<organism evidence="1 2">
    <name type="scientific">Malus baccata</name>
    <name type="common">Siberian crab apple</name>
    <name type="synonym">Pyrus baccata</name>
    <dbReference type="NCBI Taxonomy" id="106549"/>
    <lineage>
        <taxon>Eukaryota</taxon>
        <taxon>Viridiplantae</taxon>
        <taxon>Streptophyta</taxon>
        <taxon>Embryophyta</taxon>
        <taxon>Tracheophyta</taxon>
        <taxon>Spermatophyta</taxon>
        <taxon>Magnoliopsida</taxon>
        <taxon>eudicotyledons</taxon>
        <taxon>Gunneridae</taxon>
        <taxon>Pentapetalae</taxon>
        <taxon>rosids</taxon>
        <taxon>fabids</taxon>
        <taxon>Rosales</taxon>
        <taxon>Rosaceae</taxon>
        <taxon>Amygdaloideae</taxon>
        <taxon>Maleae</taxon>
        <taxon>Malus</taxon>
    </lineage>
</organism>
<proteinExistence type="predicted"/>
<dbReference type="AlphaFoldDB" id="A0A540N2R1"/>